<evidence type="ECO:0000313" key="4">
    <source>
        <dbReference type="Proteomes" id="UP000034050"/>
    </source>
</evidence>
<evidence type="ECO:0000256" key="1">
    <source>
        <dbReference type="SAM" id="Phobius"/>
    </source>
</evidence>
<name>A0A0G1CPK6_9BACT</name>
<feature type="transmembrane region" description="Helical" evidence="1">
    <location>
        <begin position="258"/>
        <end position="277"/>
    </location>
</feature>
<sequence length="532" mass="59688">MHDDTQPTRVFEMARALGDGQFPVRWVSDLGYGYGYPIFNFYAPLPYYIGAIGVLSGLDAIVVTKLMFGLGVLLAAIFMYVLGYKLGGVWGGIISALVYLYAPYHGVQIYVRGAVGEYWAYAFLPLILYGIIGDKENRDQSWLIAALGLAGVILSHNITAFLTLGFLGLFLASELLKSLVNRSDFSKAALILKVIVVGALFTAWFWLPAVTEVYLTKAETLVQGANDFHRHFVFLDQLWNSPWGYGGSAPGRLDGMSFMLGKIPLVLAILGLAGLTWNKIKSKGLIYLCLGGLIISVFMMLDISKSIWEVIPGIDFVQYPWRFLVFAVFFIAVMSSYVDFSLTRFVSSRNSRSLLLLGFSLVIVVVHSRYFRPQFVANKTSADYISDTAVKWSISRISDEYLPKNFPVPKTDKEIALGKFNTTGDIIIDQSEIRSHFWHIDVMSLTAGDIVLSLSFFPGWKFYIDNRVVEPIIQDGLVKLQLVPGKHTITAYFSNTWPRIVGNWVSLLALFWFMTKLGPLKYKNQPYQNEKN</sequence>
<dbReference type="Pfam" id="PF10131">
    <property type="entry name" value="PTPS_related"/>
    <property type="match status" value="1"/>
</dbReference>
<feature type="transmembrane region" description="Helical" evidence="1">
    <location>
        <begin position="34"/>
        <end position="55"/>
    </location>
</feature>
<dbReference type="EMBL" id="LCFD01000002">
    <property type="protein sequence ID" value="KKS87402.1"/>
    <property type="molecule type" value="Genomic_DNA"/>
</dbReference>
<organism evidence="3 4">
    <name type="scientific">Candidatus Gottesmanbacteria bacterium GW2011_GWB1_43_11</name>
    <dbReference type="NCBI Taxonomy" id="1618446"/>
    <lineage>
        <taxon>Bacteria</taxon>
        <taxon>Candidatus Gottesmaniibacteriota</taxon>
    </lineage>
</organism>
<dbReference type="STRING" id="1618446.UV61_C0002G0123"/>
<keyword evidence="1" id="KW-0472">Membrane</keyword>
<keyword evidence="1" id="KW-0812">Transmembrane</keyword>
<feature type="transmembrane region" description="Helical" evidence="1">
    <location>
        <begin position="114"/>
        <end position="132"/>
    </location>
</feature>
<gene>
    <name evidence="3" type="ORF">UV61_C0002G0123</name>
</gene>
<feature type="transmembrane region" description="Helical" evidence="1">
    <location>
        <begin position="321"/>
        <end position="342"/>
    </location>
</feature>
<protein>
    <recommendedName>
        <fullName evidence="2">Membrane protein 6-pyruvoyl-tetrahydropterin synthase-related domain-containing protein</fullName>
    </recommendedName>
</protein>
<evidence type="ECO:0000313" key="3">
    <source>
        <dbReference type="EMBL" id="KKS87402.1"/>
    </source>
</evidence>
<comment type="caution">
    <text evidence="3">The sequence shown here is derived from an EMBL/GenBank/DDBJ whole genome shotgun (WGS) entry which is preliminary data.</text>
</comment>
<dbReference type="InterPro" id="IPR018776">
    <property type="entry name" value="Membrane_prot_PTPS-rel_domain"/>
</dbReference>
<accession>A0A0G1CPK6</accession>
<feature type="transmembrane region" description="Helical" evidence="1">
    <location>
        <begin position="188"/>
        <end position="207"/>
    </location>
</feature>
<dbReference type="Proteomes" id="UP000034050">
    <property type="component" value="Unassembled WGS sequence"/>
</dbReference>
<evidence type="ECO:0000259" key="2">
    <source>
        <dbReference type="Pfam" id="PF10131"/>
    </source>
</evidence>
<reference evidence="3 4" key="1">
    <citation type="journal article" date="2015" name="Nature">
        <title>rRNA introns, odd ribosomes, and small enigmatic genomes across a large radiation of phyla.</title>
        <authorList>
            <person name="Brown C.T."/>
            <person name="Hug L.A."/>
            <person name="Thomas B.C."/>
            <person name="Sharon I."/>
            <person name="Castelle C.J."/>
            <person name="Singh A."/>
            <person name="Wilkins M.J."/>
            <person name="Williams K.H."/>
            <person name="Banfield J.F."/>
        </authorList>
    </citation>
    <scope>NUCLEOTIDE SEQUENCE [LARGE SCALE GENOMIC DNA]</scope>
</reference>
<keyword evidence="1" id="KW-1133">Transmembrane helix</keyword>
<feature type="transmembrane region" description="Helical" evidence="1">
    <location>
        <begin position="62"/>
        <end position="82"/>
    </location>
</feature>
<feature type="transmembrane region" description="Helical" evidence="1">
    <location>
        <begin position="354"/>
        <end position="371"/>
    </location>
</feature>
<feature type="domain" description="Membrane protein 6-pyruvoyl-tetrahydropterin synthase-related" evidence="2">
    <location>
        <begin position="39"/>
        <end position="397"/>
    </location>
</feature>
<dbReference type="AlphaFoldDB" id="A0A0G1CPK6"/>
<feature type="transmembrane region" description="Helical" evidence="1">
    <location>
        <begin position="88"/>
        <end position="107"/>
    </location>
</feature>
<feature type="transmembrane region" description="Helical" evidence="1">
    <location>
        <begin position="284"/>
        <end position="301"/>
    </location>
</feature>
<feature type="transmembrane region" description="Helical" evidence="1">
    <location>
        <begin position="144"/>
        <end position="176"/>
    </location>
</feature>
<proteinExistence type="predicted"/>